<feature type="transmembrane region" description="Helical" evidence="1">
    <location>
        <begin position="75"/>
        <end position="91"/>
    </location>
</feature>
<dbReference type="Pfam" id="PF04020">
    <property type="entry name" value="Phage_holin_4_2"/>
    <property type="match status" value="1"/>
</dbReference>
<keyword evidence="1" id="KW-0812">Transmembrane</keyword>
<gene>
    <name evidence="2" type="ORF">A2V55_02160</name>
</gene>
<reference evidence="2 3" key="1">
    <citation type="journal article" date="2016" name="Nat. Commun.">
        <title>Thousands of microbial genomes shed light on interconnected biogeochemical processes in an aquifer system.</title>
        <authorList>
            <person name="Anantharaman K."/>
            <person name="Brown C.T."/>
            <person name="Hug L.A."/>
            <person name="Sharon I."/>
            <person name="Castelle C.J."/>
            <person name="Probst A.J."/>
            <person name="Thomas B.C."/>
            <person name="Singh A."/>
            <person name="Wilkins M.J."/>
            <person name="Karaoz U."/>
            <person name="Brodie E.L."/>
            <person name="Williams K.H."/>
            <person name="Hubbard S.S."/>
            <person name="Banfield J.F."/>
        </authorList>
    </citation>
    <scope>NUCLEOTIDE SEQUENCE [LARGE SCALE GENOMIC DNA]</scope>
</reference>
<evidence type="ECO:0000256" key="1">
    <source>
        <dbReference type="SAM" id="Phobius"/>
    </source>
</evidence>
<feature type="transmembrane region" description="Helical" evidence="1">
    <location>
        <begin position="7"/>
        <end position="29"/>
    </location>
</feature>
<dbReference type="Proteomes" id="UP000178401">
    <property type="component" value="Unassembled WGS sequence"/>
</dbReference>
<sequence length="129" mass="15034">MKKYIPLFTFWILNSLILFLFSIIFPNNIVFGNDVLSEIFAAFWTGFILTFLSWLAKPILAKFKIKVSGLRNRMIFYFALNIVIIWILARIPSFTGFGITKFTWAIILAFILELIEAGSWEMLKKNNLN</sequence>
<dbReference type="InterPro" id="IPR007165">
    <property type="entry name" value="Phage_holin_4_2"/>
</dbReference>
<protein>
    <recommendedName>
        <fullName evidence="4">Phage holin family protein</fullName>
    </recommendedName>
</protein>
<evidence type="ECO:0008006" key="4">
    <source>
        <dbReference type="Google" id="ProtNLM"/>
    </source>
</evidence>
<accession>A0A1F7XQM1</accession>
<name>A0A1F7XQM1_9BACT</name>
<feature type="transmembrane region" description="Helical" evidence="1">
    <location>
        <begin position="35"/>
        <end position="55"/>
    </location>
</feature>
<comment type="caution">
    <text evidence="2">The sequence shown here is derived from an EMBL/GenBank/DDBJ whole genome shotgun (WGS) entry which is preliminary data.</text>
</comment>
<feature type="transmembrane region" description="Helical" evidence="1">
    <location>
        <begin position="97"/>
        <end position="115"/>
    </location>
</feature>
<evidence type="ECO:0000313" key="3">
    <source>
        <dbReference type="Proteomes" id="UP000178401"/>
    </source>
</evidence>
<organism evidence="2 3">
    <name type="scientific">Candidatus Woesebacteria bacterium RBG_19FT_COMBO_37_29</name>
    <dbReference type="NCBI Taxonomy" id="1802486"/>
    <lineage>
        <taxon>Bacteria</taxon>
        <taxon>Candidatus Woeseibacteriota</taxon>
    </lineage>
</organism>
<proteinExistence type="predicted"/>
<evidence type="ECO:0000313" key="2">
    <source>
        <dbReference type="EMBL" id="OGM17029.1"/>
    </source>
</evidence>
<keyword evidence="1" id="KW-1133">Transmembrane helix</keyword>
<dbReference type="AlphaFoldDB" id="A0A1F7XQM1"/>
<keyword evidence="1" id="KW-0472">Membrane</keyword>
<dbReference type="EMBL" id="MGFY01000010">
    <property type="protein sequence ID" value="OGM17029.1"/>
    <property type="molecule type" value="Genomic_DNA"/>
</dbReference>